<evidence type="ECO:0000259" key="3">
    <source>
        <dbReference type="PROSITE" id="PS50405"/>
    </source>
</evidence>
<dbReference type="SUPFAM" id="SSF47616">
    <property type="entry name" value="GST C-terminal domain-like"/>
    <property type="match status" value="1"/>
</dbReference>
<evidence type="ECO:0000259" key="2">
    <source>
        <dbReference type="PROSITE" id="PS50404"/>
    </source>
</evidence>
<feature type="domain" description="GST N-terminal" evidence="2">
    <location>
        <begin position="50"/>
        <end position="131"/>
    </location>
</feature>
<dbReference type="SUPFAM" id="SSF52833">
    <property type="entry name" value="Thioredoxin-like"/>
    <property type="match status" value="1"/>
</dbReference>
<dbReference type="InterPro" id="IPR036282">
    <property type="entry name" value="Glutathione-S-Trfase_C_sf"/>
</dbReference>
<dbReference type="CDD" id="cd03045">
    <property type="entry name" value="GST_N_Delta_Epsilon"/>
    <property type="match status" value="1"/>
</dbReference>
<dbReference type="Gene3D" id="3.40.30.10">
    <property type="entry name" value="Glutaredoxin"/>
    <property type="match status" value="1"/>
</dbReference>
<evidence type="ECO:0000313" key="4">
    <source>
        <dbReference type="Proteomes" id="UP000829291"/>
    </source>
</evidence>
<dbReference type="CDD" id="cd03177">
    <property type="entry name" value="GST_C_Delta_Epsilon"/>
    <property type="match status" value="1"/>
</dbReference>
<name>A0ABM3FG81_NEOLC</name>
<dbReference type="PROSITE" id="PS50405">
    <property type="entry name" value="GST_CTER"/>
    <property type="match status" value="1"/>
</dbReference>
<keyword evidence="4" id="KW-1185">Reference proteome</keyword>
<dbReference type="PROSITE" id="PS50404">
    <property type="entry name" value="GST_NTER"/>
    <property type="match status" value="1"/>
</dbReference>
<dbReference type="SFLD" id="SFLDG00358">
    <property type="entry name" value="Main_(cytGST)"/>
    <property type="match status" value="1"/>
</dbReference>
<dbReference type="RefSeq" id="XP_046587024.1">
    <property type="nucleotide sequence ID" value="XM_046731068.1"/>
</dbReference>
<dbReference type="Gene3D" id="1.20.1050.10">
    <property type="match status" value="1"/>
</dbReference>
<dbReference type="InterPro" id="IPR004046">
    <property type="entry name" value="GST_C"/>
</dbReference>
<comment type="subunit">
    <text evidence="1">Homodimer.</text>
</comment>
<dbReference type="PANTHER" id="PTHR43969">
    <property type="entry name" value="GLUTATHIONE S TRANSFERASE D10, ISOFORM A-RELATED"/>
    <property type="match status" value="1"/>
</dbReference>
<reference evidence="5" key="1">
    <citation type="submission" date="2025-08" db="UniProtKB">
        <authorList>
            <consortium name="RefSeq"/>
        </authorList>
    </citation>
    <scope>IDENTIFICATION</scope>
    <source>
        <tissue evidence="5">Thorax and Abdomen</tissue>
    </source>
</reference>
<dbReference type="InterPro" id="IPR040079">
    <property type="entry name" value="Glutathione_S-Trfase"/>
</dbReference>
<organism evidence="4 5">
    <name type="scientific">Neodiprion lecontei</name>
    <name type="common">Redheaded pine sawfly</name>
    <dbReference type="NCBI Taxonomy" id="441921"/>
    <lineage>
        <taxon>Eukaryota</taxon>
        <taxon>Metazoa</taxon>
        <taxon>Ecdysozoa</taxon>
        <taxon>Arthropoda</taxon>
        <taxon>Hexapoda</taxon>
        <taxon>Insecta</taxon>
        <taxon>Pterygota</taxon>
        <taxon>Neoptera</taxon>
        <taxon>Endopterygota</taxon>
        <taxon>Hymenoptera</taxon>
        <taxon>Tenthredinoidea</taxon>
        <taxon>Diprionidae</taxon>
        <taxon>Diprioninae</taxon>
        <taxon>Neodiprion</taxon>
    </lineage>
</organism>
<dbReference type="InterPro" id="IPR004045">
    <property type="entry name" value="Glutathione_S-Trfase_N"/>
</dbReference>
<dbReference type="SFLD" id="SFLDS00019">
    <property type="entry name" value="Glutathione_Transferase_(cytos"/>
    <property type="match status" value="1"/>
</dbReference>
<dbReference type="Pfam" id="PF14497">
    <property type="entry name" value="GST_C_3"/>
    <property type="match status" value="1"/>
</dbReference>
<dbReference type="PANTHER" id="PTHR43969:SF9">
    <property type="entry name" value="GLUTATHIONE S TRANSFERASE D10, ISOFORM A-RELATED"/>
    <property type="match status" value="1"/>
</dbReference>
<dbReference type="InterPro" id="IPR036249">
    <property type="entry name" value="Thioredoxin-like_sf"/>
</dbReference>
<feature type="domain" description="GST C-terminal" evidence="3">
    <location>
        <begin position="137"/>
        <end position="266"/>
    </location>
</feature>
<accession>A0ABM3FG81</accession>
<evidence type="ECO:0000313" key="5">
    <source>
        <dbReference type="RefSeq" id="XP_046587024.1"/>
    </source>
</evidence>
<gene>
    <name evidence="5" type="primary">LOC107228000</name>
</gene>
<dbReference type="Proteomes" id="UP000829291">
    <property type="component" value="Chromosome 1"/>
</dbReference>
<dbReference type="Pfam" id="PF13417">
    <property type="entry name" value="GST_N_3"/>
    <property type="match status" value="1"/>
</dbReference>
<protein>
    <submittedName>
        <fullName evidence="5">Glutathione S-transferase 1 isoform X1</fullName>
    </submittedName>
</protein>
<dbReference type="GeneID" id="107228000"/>
<evidence type="ECO:0000256" key="1">
    <source>
        <dbReference type="ARBA" id="ARBA00011738"/>
    </source>
</evidence>
<dbReference type="SFLD" id="SFLDG01153">
    <property type="entry name" value="Main.4:_Theta-like"/>
    <property type="match status" value="1"/>
</dbReference>
<proteinExistence type="predicted"/>
<dbReference type="InterPro" id="IPR010987">
    <property type="entry name" value="Glutathione-S-Trfase_C-like"/>
</dbReference>
<sequence>MKSFSEANSFVINDWQTSTDYFVEDSFSLFNDCIKIVSYSILTIQETKMTPPILYSTDASPPCRGVLLAVAAAGIKLNVQEIHLMDGEHRKEEFLKMNPQHTLPTLDDDGFHIWDSHAIVTYLVDKYAKDDSMYPKDLQKRAVINQRLHFDNSILFPAIREIAAPILYKGVTEIPQDRIDFIKQNFEFLEIFLGNSDWMAGNTLTLADTSIIASVTSLMVFVPLDQYPKLAAWVKRCEDKIPGYAKANTAGVKIFHNLFGKFFSKA</sequence>